<dbReference type="InterPro" id="IPR041095">
    <property type="entry name" value="EFG_II"/>
</dbReference>
<dbReference type="SUPFAM" id="SSF54211">
    <property type="entry name" value="Ribosomal protein S5 domain 2-like"/>
    <property type="match status" value="1"/>
</dbReference>
<dbReference type="Gene3D" id="3.40.50.300">
    <property type="entry name" value="P-loop containing nucleotide triphosphate hydrolases"/>
    <property type="match status" value="1"/>
</dbReference>
<evidence type="ECO:0000313" key="7">
    <source>
        <dbReference type="Proteomes" id="UP001201812"/>
    </source>
</evidence>
<evidence type="ECO:0000313" key="6">
    <source>
        <dbReference type="EMBL" id="KAI1699604.1"/>
    </source>
</evidence>
<dbReference type="PANTHER" id="PTHR43261">
    <property type="entry name" value="TRANSLATION ELONGATION FACTOR G-RELATED"/>
    <property type="match status" value="1"/>
</dbReference>
<dbReference type="PANTHER" id="PTHR43261:SF1">
    <property type="entry name" value="RIBOSOME-RELEASING FACTOR 2, MITOCHONDRIAL"/>
    <property type="match status" value="1"/>
</dbReference>
<dbReference type="SUPFAM" id="SSF52540">
    <property type="entry name" value="P-loop containing nucleoside triphosphate hydrolases"/>
    <property type="match status" value="1"/>
</dbReference>
<dbReference type="NCBIfam" id="TIGR00231">
    <property type="entry name" value="small_GTP"/>
    <property type="match status" value="1"/>
</dbReference>
<dbReference type="SUPFAM" id="SSF50447">
    <property type="entry name" value="Translation proteins"/>
    <property type="match status" value="1"/>
</dbReference>
<comment type="caution">
    <text evidence="6">The sequence shown here is derived from an EMBL/GenBank/DDBJ whole genome shotgun (WGS) entry which is preliminary data.</text>
</comment>
<keyword evidence="7" id="KW-1185">Reference proteome</keyword>
<dbReference type="Gene3D" id="3.30.230.10">
    <property type="match status" value="1"/>
</dbReference>
<dbReference type="InterPro" id="IPR014721">
    <property type="entry name" value="Ribsml_uS5_D2-typ_fold_subgr"/>
</dbReference>
<dbReference type="EMBL" id="JAKKPZ010000173">
    <property type="protein sequence ID" value="KAI1699604.1"/>
    <property type="molecule type" value="Genomic_DNA"/>
</dbReference>
<dbReference type="SUPFAM" id="SSF54980">
    <property type="entry name" value="EF-G C-terminal domain-like"/>
    <property type="match status" value="1"/>
</dbReference>
<name>A0AAD4QTJ8_9BILA</name>
<evidence type="ECO:0000256" key="1">
    <source>
        <dbReference type="ARBA" id="ARBA00022741"/>
    </source>
</evidence>
<keyword evidence="4" id="KW-0342">GTP-binding</keyword>
<dbReference type="GO" id="GO:0032543">
    <property type="term" value="P:mitochondrial translation"/>
    <property type="evidence" value="ECO:0007669"/>
    <property type="project" value="TreeGrafter"/>
</dbReference>
<organism evidence="6 7">
    <name type="scientific">Ditylenchus destructor</name>
    <dbReference type="NCBI Taxonomy" id="166010"/>
    <lineage>
        <taxon>Eukaryota</taxon>
        <taxon>Metazoa</taxon>
        <taxon>Ecdysozoa</taxon>
        <taxon>Nematoda</taxon>
        <taxon>Chromadorea</taxon>
        <taxon>Rhabditida</taxon>
        <taxon>Tylenchina</taxon>
        <taxon>Tylenchomorpha</taxon>
        <taxon>Sphaerularioidea</taxon>
        <taxon>Anguinidae</taxon>
        <taxon>Anguininae</taxon>
        <taxon>Ditylenchus</taxon>
    </lineage>
</organism>
<keyword evidence="1" id="KW-0547">Nucleotide-binding</keyword>
<dbReference type="FunFam" id="3.40.50.300:FF:000514">
    <property type="entry name" value="Ribosome-releasing factor 2, mitochondrial"/>
    <property type="match status" value="1"/>
</dbReference>
<evidence type="ECO:0000259" key="5">
    <source>
        <dbReference type="PROSITE" id="PS51722"/>
    </source>
</evidence>
<dbReference type="AlphaFoldDB" id="A0AAD4QTJ8"/>
<dbReference type="InterPro" id="IPR027417">
    <property type="entry name" value="P-loop_NTPase"/>
</dbReference>
<dbReference type="GO" id="GO:0005525">
    <property type="term" value="F:GTP binding"/>
    <property type="evidence" value="ECO:0007669"/>
    <property type="project" value="UniProtKB-KW"/>
</dbReference>
<dbReference type="SMART" id="SM00889">
    <property type="entry name" value="EFG_IV"/>
    <property type="match status" value="1"/>
</dbReference>
<dbReference type="InterPro" id="IPR020568">
    <property type="entry name" value="Ribosomal_Su5_D2-typ_SF"/>
</dbReference>
<protein>
    <submittedName>
        <fullName evidence="6">Elongation factor tu GTP binding domain-containing protein</fullName>
    </submittedName>
</protein>
<evidence type="ECO:0000256" key="3">
    <source>
        <dbReference type="ARBA" id="ARBA00023128"/>
    </source>
</evidence>
<sequence>MTTTTTRLDKYKALKRHTPQKTQIETQLKMLPSSIVTLIRQNMSIFAHTRFHFHTASPLKPVKVEFKRNIGIVAHIDAGKTTTTERLLYLTGASRTIGDVDDGNTVTDWMDLERERGITIQAAAVSSMWRDHRINLIDTPGHVDFTFEVGRSLRVLDGTITVLDGSAGVQAQTLTVWRQAKKFQLPSVFFVNKMDKQNADFYRSIETVEQRLSHRVIPIVIPVLSESGKFIGAIDLLNRTYLNTTEDEVSWTSFDESFLHYDLYRNGWENMVSELSDVDKEFERIVVNSAEDIPTSAIVSALRRATLNLLASPIVCGTALKSVSSVKPMLDMVVDYLPSPNHRPHRESVLHNANICALVFKISHDKQRGPLSYARILKGKLHENLPLLNANRYKQEDKFKLFEPFGDLLQPISDILVFSGLTSTITGDTLINSNSVSDATLKSSEVQDELNKFVLEGITTPDPVYSCSIEPPSNSSRLKFEKALAELCVEDPSLHIRQDQDTGQTVLEGMGELHIEVIKERLRREYDLNVFIGPLQVGYKEILKRSIIHECTTEATFDNKHNWCNLKLQLDPSGKAGSFKTLTIKLEQEEDKEKAETTREIIKPQWLKAINEGCRLALYNGPSLGFPISGIEITLKSLATSNFVNAALLSAAASRCVQQAMDKAGSLLMEPVMSIEVTLIRDGPDDSNSNYVLTELGHRRAVIKDIEHSKTY</sequence>
<dbReference type="InterPro" id="IPR031157">
    <property type="entry name" value="G_TR_CS"/>
</dbReference>
<feature type="domain" description="Tr-type G" evidence="5">
    <location>
        <begin position="65"/>
        <end position="341"/>
    </location>
</feature>
<dbReference type="InterPro" id="IPR005517">
    <property type="entry name" value="Transl_elong_EFG/EF2_IV"/>
</dbReference>
<dbReference type="Gene3D" id="3.30.70.870">
    <property type="entry name" value="Elongation Factor G (Translational Gtpase), domain 3"/>
    <property type="match status" value="1"/>
</dbReference>
<dbReference type="Proteomes" id="UP001201812">
    <property type="component" value="Unassembled WGS sequence"/>
</dbReference>
<dbReference type="Gene3D" id="2.40.30.10">
    <property type="entry name" value="Translation factors"/>
    <property type="match status" value="1"/>
</dbReference>
<evidence type="ECO:0000256" key="2">
    <source>
        <dbReference type="ARBA" id="ARBA00022917"/>
    </source>
</evidence>
<gene>
    <name evidence="6" type="ORF">DdX_17203</name>
</gene>
<dbReference type="GO" id="GO:0005759">
    <property type="term" value="C:mitochondrial matrix"/>
    <property type="evidence" value="ECO:0007669"/>
    <property type="project" value="UniProtKB-ARBA"/>
</dbReference>
<dbReference type="PRINTS" id="PR00315">
    <property type="entry name" value="ELONGATNFCT"/>
</dbReference>
<dbReference type="GO" id="GO:0003924">
    <property type="term" value="F:GTPase activity"/>
    <property type="evidence" value="ECO:0007669"/>
    <property type="project" value="InterPro"/>
</dbReference>
<dbReference type="InterPro" id="IPR009022">
    <property type="entry name" value="EFG_III"/>
</dbReference>
<accession>A0AAD4QTJ8</accession>
<dbReference type="InterPro" id="IPR035647">
    <property type="entry name" value="EFG_III/V"/>
</dbReference>
<keyword evidence="3" id="KW-0496">Mitochondrion</keyword>
<dbReference type="InterPro" id="IPR000795">
    <property type="entry name" value="T_Tr_GTP-bd_dom"/>
</dbReference>
<dbReference type="InterPro" id="IPR005225">
    <property type="entry name" value="Small_GTP-bd"/>
</dbReference>
<dbReference type="InterPro" id="IPR009000">
    <property type="entry name" value="Transl_B-barrel_sf"/>
</dbReference>
<keyword evidence="2" id="KW-0648">Protein biosynthesis</keyword>
<keyword evidence="6" id="KW-0251">Elongation factor</keyword>
<dbReference type="Pfam" id="PF14492">
    <property type="entry name" value="EFG_III"/>
    <property type="match status" value="1"/>
</dbReference>
<dbReference type="PROSITE" id="PS51722">
    <property type="entry name" value="G_TR_2"/>
    <property type="match status" value="1"/>
</dbReference>
<proteinExistence type="predicted"/>
<dbReference type="PROSITE" id="PS00301">
    <property type="entry name" value="G_TR_1"/>
    <property type="match status" value="1"/>
</dbReference>
<evidence type="ECO:0000256" key="4">
    <source>
        <dbReference type="ARBA" id="ARBA00023134"/>
    </source>
</evidence>
<dbReference type="GO" id="GO:0032790">
    <property type="term" value="P:ribosome disassembly"/>
    <property type="evidence" value="ECO:0007669"/>
    <property type="project" value="TreeGrafter"/>
</dbReference>
<reference evidence="6" key="1">
    <citation type="submission" date="2022-01" db="EMBL/GenBank/DDBJ databases">
        <title>Genome Sequence Resource for Two Populations of Ditylenchus destructor, the Migratory Endoparasitic Phytonematode.</title>
        <authorList>
            <person name="Zhang H."/>
            <person name="Lin R."/>
            <person name="Xie B."/>
        </authorList>
    </citation>
    <scope>NUCLEOTIDE SEQUENCE</scope>
    <source>
        <strain evidence="6">BazhouSP</strain>
    </source>
</reference>
<dbReference type="GO" id="GO:0003746">
    <property type="term" value="F:translation elongation factor activity"/>
    <property type="evidence" value="ECO:0007669"/>
    <property type="project" value="UniProtKB-KW"/>
</dbReference>
<dbReference type="Pfam" id="PF00009">
    <property type="entry name" value="GTP_EFTU"/>
    <property type="match status" value="1"/>
</dbReference>
<dbReference type="CDD" id="cd16262">
    <property type="entry name" value="EFG_III"/>
    <property type="match status" value="1"/>
</dbReference>